<dbReference type="HOGENOM" id="CLU_777786_0_0_0"/>
<accession>A7NKB3</accession>
<evidence type="ECO:0000313" key="2">
    <source>
        <dbReference type="Proteomes" id="UP000000263"/>
    </source>
</evidence>
<name>A7NKB3_ROSCS</name>
<evidence type="ECO:0000313" key="1">
    <source>
        <dbReference type="EMBL" id="ABU57933.1"/>
    </source>
</evidence>
<keyword evidence="2" id="KW-1185">Reference proteome</keyword>
<dbReference type="Proteomes" id="UP000000263">
    <property type="component" value="Chromosome"/>
</dbReference>
<dbReference type="AlphaFoldDB" id="A7NKB3"/>
<proteinExistence type="predicted"/>
<dbReference type="eggNOG" id="ENOG5033PWB">
    <property type="taxonomic scope" value="Bacteria"/>
</dbReference>
<dbReference type="EMBL" id="CP000804">
    <property type="protein sequence ID" value="ABU57933.1"/>
    <property type="molecule type" value="Genomic_DNA"/>
</dbReference>
<gene>
    <name evidence="1" type="ordered locus">Rcas_1842</name>
</gene>
<protein>
    <submittedName>
        <fullName evidence="1">Uncharacterized protein</fullName>
    </submittedName>
</protein>
<organism evidence="1 2">
    <name type="scientific">Roseiflexus castenholzii (strain DSM 13941 / HLO8)</name>
    <dbReference type="NCBI Taxonomy" id="383372"/>
    <lineage>
        <taxon>Bacteria</taxon>
        <taxon>Bacillati</taxon>
        <taxon>Chloroflexota</taxon>
        <taxon>Chloroflexia</taxon>
        <taxon>Chloroflexales</taxon>
        <taxon>Roseiflexineae</taxon>
        <taxon>Roseiflexaceae</taxon>
        <taxon>Roseiflexus</taxon>
    </lineage>
</organism>
<dbReference type="KEGG" id="rca:Rcas_1842"/>
<sequence length="343" mass="38301">MHGSIAEGSIHAPALSFFCELDQAALARLFADPIVIEHVRMLNAGICIGLRDLSTERAAVIRHLNEAGVPLTAWLLLPEDQGYWFNINNAPEAAARYAAFRMWTAAHALRWHAVGLDIEFDMRDLQAALANRRYLARVLLRNLFNTQRRRRAIAAYCALAEQIRADGYRTESYTLPFVLDERQVGSSLLSRLLGLADVPVDCDIPMLYSSFLRPYGTGVVWSYGRNARAIAIGSTGGGVSVGGADRIAPLSWEELARDLRLARRQCDAIAIFSLEGCVREGYLERLRSFNWDAPVEIPARAVIRIECIRALLRSILWISARAPQFALATGTIATVLWMKNRHR</sequence>
<reference evidence="1 2" key="1">
    <citation type="submission" date="2007-08" db="EMBL/GenBank/DDBJ databases">
        <title>Complete sequence of Roseiflexus castenholzii DSM 13941.</title>
        <authorList>
            <consortium name="US DOE Joint Genome Institute"/>
            <person name="Copeland A."/>
            <person name="Lucas S."/>
            <person name="Lapidus A."/>
            <person name="Barry K."/>
            <person name="Glavina del Rio T."/>
            <person name="Dalin E."/>
            <person name="Tice H."/>
            <person name="Pitluck S."/>
            <person name="Thompson L.S."/>
            <person name="Brettin T."/>
            <person name="Bruce D."/>
            <person name="Detter J.C."/>
            <person name="Han C."/>
            <person name="Tapia R."/>
            <person name="Schmutz J."/>
            <person name="Larimer F."/>
            <person name="Land M."/>
            <person name="Hauser L."/>
            <person name="Kyrpides N."/>
            <person name="Mikhailova N."/>
            <person name="Bryant D.A."/>
            <person name="Hanada S."/>
            <person name="Tsukatani Y."/>
            <person name="Richardson P."/>
        </authorList>
    </citation>
    <scope>NUCLEOTIDE SEQUENCE [LARGE SCALE GENOMIC DNA]</scope>
    <source>
        <strain evidence="2">DSM 13941 / HLO8</strain>
    </source>
</reference>